<dbReference type="SUPFAM" id="SSF47598">
    <property type="entry name" value="Ribbon-helix-helix"/>
    <property type="match status" value="1"/>
</dbReference>
<evidence type="ECO:0000313" key="3">
    <source>
        <dbReference type="Proteomes" id="UP000050580"/>
    </source>
</evidence>
<dbReference type="AlphaFoldDB" id="A0A0U1PY51"/>
<dbReference type="InterPro" id="IPR035069">
    <property type="entry name" value="TTHA1013/TTHA0281-like"/>
</dbReference>
<evidence type="ECO:0000259" key="1">
    <source>
        <dbReference type="Pfam" id="PF15919"/>
    </source>
</evidence>
<feature type="domain" description="HicB-like antitoxin of toxin-antitoxin system" evidence="1">
    <location>
        <begin position="3"/>
        <end position="122"/>
    </location>
</feature>
<dbReference type="CDD" id="cd22231">
    <property type="entry name" value="RHH_NikR_HicB-like"/>
    <property type="match status" value="1"/>
</dbReference>
<accession>A0A0U1PY51</accession>
<dbReference type="Proteomes" id="UP000050580">
    <property type="component" value="Unassembled WGS sequence"/>
</dbReference>
<dbReference type="OrthoDB" id="9807959at2"/>
<dbReference type="RefSeq" id="WP_046742316.1">
    <property type="nucleotide sequence ID" value="NZ_LBNQ01000033.1"/>
</dbReference>
<dbReference type="GO" id="GO:0006355">
    <property type="term" value="P:regulation of DNA-templated transcription"/>
    <property type="evidence" value="ECO:0007669"/>
    <property type="project" value="InterPro"/>
</dbReference>
<dbReference type="InterPro" id="IPR013321">
    <property type="entry name" value="Arc_rbn_hlx_hlx"/>
</dbReference>
<sequence length="130" mass="14353">MLYPVYVHKDQESAYGAIFPDIPGCFAAADTLDDLPRAAQEAFEAHFGADDDPIPAPSSPERWRNAPDYQGGFWLLVDLDPSKIRSRAVRLNISLPENLVARIDATARELGQSRSAFLAQAAEKAIQQRI</sequence>
<reference evidence="2 3" key="1">
    <citation type="submission" date="2015-05" db="EMBL/GenBank/DDBJ databases">
        <title>Draft genome sequence of Lampropedia sp. CT6, isolated from the microbial mat of a hot water spring, located at Manikaran, India.</title>
        <authorList>
            <person name="Tripathi C."/>
            <person name="Rani P."/>
            <person name="Mahato N.K."/>
            <person name="Lal R."/>
        </authorList>
    </citation>
    <scope>NUCLEOTIDE SEQUENCE [LARGE SCALE GENOMIC DNA]</scope>
    <source>
        <strain evidence="2 3">CT6</strain>
    </source>
</reference>
<evidence type="ECO:0000313" key="2">
    <source>
        <dbReference type="EMBL" id="KKW67386.1"/>
    </source>
</evidence>
<name>A0A0U1PY51_9BURK</name>
<dbReference type="InterPro" id="IPR031807">
    <property type="entry name" value="HicB-like"/>
</dbReference>
<dbReference type="EMBL" id="LBNQ01000033">
    <property type="protein sequence ID" value="KKW67386.1"/>
    <property type="molecule type" value="Genomic_DNA"/>
</dbReference>
<comment type="caution">
    <text evidence="2">The sequence shown here is derived from an EMBL/GenBank/DDBJ whole genome shotgun (WGS) entry which is preliminary data.</text>
</comment>
<proteinExistence type="predicted"/>
<protein>
    <submittedName>
        <fullName evidence="2">CopG family transcriptional regulator</fullName>
    </submittedName>
</protein>
<dbReference type="InterPro" id="IPR010985">
    <property type="entry name" value="Ribbon_hlx_hlx"/>
</dbReference>
<gene>
    <name evidence="2" type="ORF">AAV94_11135</name>
</gene>
<dbReference type="SUPFAM" id="SSF143100">
    <property type="entry name" value="TTHA1013/TTHA0281-like"/>
    <property type="match status" value="1"/>
</dbReference>
<dbReference type="Pfam" id="PF15919">
    <property type="entry name" value="HicB_lk_antitox"/>
    <property type="match status" value="1"/>
</dbReference>
<dbReference type="STRING" id="1610491.AAV94_11135"/>
<dbReference type="Gene3D" id="1.10.1220.10">
    <property type="entry name" value="Met repressor-like"/>
    <property type="match status" value="1"/>
</dbReference>
<dbReference type="Gene3D" id="3.30.160.250">
    <property type="match status" value="1"/>
</dbReference>
<keyword evidence="3" id="KW-1185">Reference proteome</keyword>
<organism evidence="2 3">
    <name type="scientific">Lampropedia cohaerens</name>
    <dbReference type="NCBI Taxonomy" id="1610491"/>
    <lineage>
        <taxon>Bacteria</taxon>
        <taxon>Pseudomonadati</taxon>
        <taxon>Pseudomonadota</taxon>
        <taxon>Betaproteobacteria</taxon>
        <taxon>Burkholderiales</taxon>
        <taxon>Comamonadaceae</taxon>
        <taxon>Lampropedia</taxon>
    </lineage>
</organism>